<proteinExistence type="inferred from homology"/>
<dbReference type="InterPro" id="IPR016098">
    <property type="entry name" value="CAP/MinC_C"/>
</dbReference>
<evidence type="ECO:0000256" key="1">
    <source>
        <dbReference type="ARBA" id="ARBA00006291"/>
    </source>
</evidence>
<keyword evidence="3 6" id="KW-0717">Septation</keyword>
<dbReference type="PANTHER" id="PTHR34108:SF1">
    <property type="entry name" value="SEPTUM SITE-DETERMINING PROTEIN MINC"/>
    <property type="match status" value="1"/>
</dbReference>
<accession>A0A1I3BVE0</accession>
<dbReference type="GO" id="GO:0000917">
    <property type="term" value="P:division septum assembly"/>
    <property type="evidence" value="ECO:0007669"/>
    <property type="project" value="UniProtKB-KW"/>
</dbReference>
<comment type="subunit">
    <text evidence="5 6">Interacts with MinD and FtsZ.</text>
</comment>
<keyword evidence="2 6" id="KW-0132">Cell division</keyword>
<feature type="domain" description="Septum formation inhibitor MinC C-terminal" evidence="8">
    <location>
        <begin position="109"/>
        <end position="199"/>
    </location>
</feature>
<comment type="function">
    <text evidence="6">Cell division inhibitor that blocks the formation of polar Z ring septums. Rapidly oscillates between the poles of the cell to destabilize FtsZ filaments that have formed before they mature into polar Z rings. Prevents FtsZ polymerization.</text>
</comment>
<protein>
    <recommendedName>
        <fullName evidence="6">Probable septum site-determining protein MinC</fullName>
    </recommendedName>
</protein>
<feature type="domain" description="Septum site-determining protein MinC N-terminal" evidence="9">
    <location>
        <begin position="5"/>
        <end position="86"/>
    </location>
</feature>
<evidence type="ECO:0000256" key="4">
    <source>
        <dbReference type="ARBA" id="ARBA00023306"/>
    </source>
</evidence>
<feature type="coiled-coil region" evidence="7">
    <location>
        <begin position="21"/>
        <end position="55"/>
    </location>
</feature>
<dbReference type="InterPro" id="IPR036145">
    <property type="entry name" value="MinC_C_sf"/>
</dbReference>
<dbReference type="Pfam" id="PF03775">
    <property type="entry name" value="MinC_C"/>
    <property type="match status" value="1"/>
</dbReference>
<gene>
    <name evidence="6" type="primary">minC</name>
    <name evidence="10" type="ORF">SAMN04489868_1109</name>
</gene>
<keyword evidence="11" id="KW-1185">Reference proteome</keyword>
<evidence type="ECO:0000259" key="8">
    <source>
        <dbReference type="Pfam" id="PF03775"/>
    </source>
</evidence>
<comment type="similarity">
    <text evidence="1 6">Belongs to the MinC family.</text>
</comment>
<name>A0A1I3BVE0_9LACT</name>
<dbReference type="InterPro" id="IPR005526">
    <property type="entry name" value="Septum_form_inhib_MinC_C"/>
</dbReference>
<dbReference type="InterPro" id="IPR055219">
    <property type="entry name" value="MinC_N_1"/>
</dbReference>
<dbReference type="EMBL" id="FOQE01000010">
    <property type="protein sequence ID" value="SFH66212.1"/>
    <property type="molecule type" value="Genomic_DNA"/>
</dbReference>
<dbReference type="Pfam" id="PF22642">
    <property type="entry name" value="MinC_N_1"/>
    <property type="match status" value="1"/>
</dbReference>
<dbReference type="PANTHER" id="PTHR34108">
    <property type="entry name" value="SEPTUM SITE-DETERMINING PROTEIN MINC"/>
    <property type="match status" value="1"/>
</dbReference>
<dbReference type="Proteomes" id="UP000198668">
    <property type="component" value="Unassembled WGS sequence"/>
</dbReference>
<dbReference type="AlphaFoldDB" id="A0A1I3BVE0"/>
<dbReference type="Gene3D" id="2.160.20.70">
    <property type="match status" value="1"/>
</dbReference>
<organism evidence="10 11">
    <name type="scientific">Pisciglobus halotolerans</name>
    <dbReference type="NCBI Taxonomy" id="745365"/>
    <lineage>
        <taxon>Bacteria</taxon>
        <taxon>Bacillati</taxon>
        <taxon>Bacillota</taxon>
        <taxon>Bacilli</taxon>
        <taxon>Lactobacillales</taxon>
        <taxon>Carnobacteriaceae</taxon>
    </lineage>
</organism>
<evidence type="ECO:0000256" key="6">
    <source>
        <dbReference type="HAMAP-Rule" id="MF_00267"/>
    </source>
</evidence>
<evidence type="ECO:0000313" key="11">
    <source>
        <dbReference type="Proteomes" id="UP000198668"/>
    </source>
</evidence>
<evidence type="ECO:0000313" key="10">
    <source>
        <dbReference type="EMBL" id="SFH66212.1"/>
    </source>
</evidence>
<dbReference type="GO" id="GO:0000902">
    <property type="term" value="P:cell morphogenesis"/>
    <property type="evidence" value="ECO:0007669"/>
    <property type="project" value="InterPro"/>
</dbReference>
<dbReference type="Gene3D" id="3.30.160.540">
    <property type="match status" value="1"/>
</dbReference>
<reference evidence="10 11" key="1">
    <citation type="submission" date="2016-10" db="EMBL/GenBank/DDBJ databases">
        <authorList>
            <person name="de Groot N.N."/>
        </authorList>
    </citation>
    <scope>NUCLEOTIDE SEQUENCE [LARGE SCALE GENOMIC DNA]</scope>
    <source>
        <strain evidence="10 11">DSM 27630</strain>
    </source>
</reference>
<evidence type="ECO:0000259" key="9">
    <source>
        <dbReference type="Pfam" id="PF22642"/>
    </source>
</evidence>
<sequence length="229" mass="25503">MDQSVTLKGVKEGFRLTLDEAASYEEIIKDTEKLLEHLKTQEKDSEDQKETIQLEVYTGDRLLNEKQQEKLTTLVHENSRFRIEKVAANVLTYEESAAWQEEVSLQMKAQTIRSGQVLTAPGDILLVGKVHPGGMIRAKGSIFIIGELHGVAHAGLSGDTKAVIVADFHSKAQIRIAENVEVIEEMTGIEQSNGAQFAFVNDLHMLNFESLDQLKKIRPSLEIKTGGFN</sequence>
<dbReference type="OrthoDB" id="9790810at2"/>
<keyword evidence="4 6" id="KW-0131">Cell cycle</keyword>
<dbReference type="InterPro" id="IPR013033">
    <property type="entry name" value="MinC"/>
</dbReference>
<dbReference type="SUPFAM" id="SSF63848">
    <property type="entry name" value="Cell-division inhibitor MinC, C-terminal domain"/>
    <property type="match status" value="1"/>
</dbReference>
<dbReference type="GO" id="GO:1901891">
    <property type="term" value="P:regulation of cell septum assembly"/>
    <property type="evidence" value="ECO:0007669"/>
    <property type="project" value="InterPro"/>
</dbReference>
<evidence type="ECO:0000256" key="3">
    <source>
        <dbReference type="ARBA" id="ARBA00023210"/>
    </source>
</evidence>
<evidence type="ECO:0000256" key="5">
    <source>
        <dbReference type="ARBA" id="ARBA00046874"/>
    </source>
</evidence>
<dbReference type="HAMAP" id="MF_00267">
    <property type="entry name" value="MinC"/>
    <property type="match status" value="1"/>
</dbReference>
<keyword evidence="7" id="KW-0175">Coiled coil</keyword>
<evidence type="ECO:0000256" key="7">
    <source>
        <dbReference type="SAM" id="Coils"/>
    </source>
</evidence>
<evidence type="ECO:0000256" key="2">
    <source>
        <dbReference type="ARBA" id="ARBA00022618"/>
    </source>
</evidence>